<reference evidence="5 6" key="3">
    <citation type="submission" date="2020-02" db="EMBL/GenBank/DDBJ databases">
        <title>Sequencing the genomes of 1000 actinobacteria strains.</title>
        <authorList>
            <person name="Klenk H.-P."/>
        </authorList>
    </citation>
    <scope>NUCLEOTIDE SEQUENCE [LARGE SCALE GENOMIC DNA]</scope>
    <source>
        <strain evidence="5 6">DSM 45201</strain>
    </source>
</reference>
<feature type="region of interest" description="Disordered" evidence="2">
    <location>
        <begin position="1"/>
        <end position="27"/>
    </location>
</feature>
<sequence length="435" mass="46419">MPANPPSGPDADRSGLSRPDPPSRAESAGERLLGSLIDRAHVLPPRLVAPLVAQELAAVGGRDIAIWLQDFDQKTLLPLEGEGLQDNEPVAIDGSPPGRAFATDSTVELVQPDGSVRLHLPMLDGSDRVGVLSFTLSEVDDDDRRLARRLAGLVADMLITKGKYTDAFFNGRRGREMSLTAQIQWQLLPPLSMVTPRVTLAGILEPAYDVGGDSFDYALNEHALQLCIIDAMGHGLDAATMATVAVAAYRHARRAGIGLVDLYAEMDAAIATQFPGRFATAQMGELDTVSGELTWVNAGHPAPLLLRGRRVVRELTGPTTRPVGFGGGTPRVQSVQLEPGDRVLFFTDGVVEERLPGGLQFGEDRLHDLVARAGADQLNVVETVRQLSHALMAGRGGMTSDDATLLLVEWSGPSGDEELRADAAASVRDVDAADR</sequence>
<evidence type="ECO:0000259" key="3">
    <source>
        <dbReference type="SMART" id="SM00331"/>
    </source>
</evidence>
<gene>
    <name evidence="5" type="ORF">FB380_001413</name>
    <name evidence="4" type="ORF">GCM10011589_03850</name>
</gene>
<reference evidence="4" key="4">
    <citation type="submission" date="2024-05" db="EMBL/GenBank/DDBJ databases">
        <authorList>
            <person name="Sun Q."/>
            <person name="Zhou Y."/>
        </authorList>
    </citation>
    <scope>NUCLEOTIDE SEQUENCE</scope>
    <source>
        <strain evidence="4">CGMCC 4.5581</strain>
    </source>
</reference>
<accession>A0A846LHA8</accession>
<keyword evidence="1" id="KW-0378">Hydrolase</keyword>
<dbReference type="AlphaFoldDB" id="A0A846LHA8"/>
<dbReference type="InterPro" id="IPR001932">
    <property type="entry name" value="PPM-type_phosphatase-like_dom"/>
</dbReference>
<proteinExistence type="predicted"/>
<feature type="domain" description="PPM-type phosphatase" evidence="3">
    <location>
        <begin position="195"/>
        <end position="410"/>
    </location>
</feature>
<evidence type="ECO:0000256" key="1">
    <source>
        <dbReference type="ARBA" id="ARBA00022801"/>
    </source>
</evidence>
<dbReference type="EMBL" id="BMMI01000001">
    <property type="protein sequence ID" value="GGL50775.1"/>
    <property type="molecule type" value="Genomic_DNA"/>
</dbReference>
<dbReference type="SMART" id="SM00331">
    <property type="entry name" value="PP2C_SIG"/>
    <property type="match status" value="1"/>
</dbReference>
<keyword evidence="7" id="KW-1185">Reference proteome</keyword>
<evidence type="ECO:0000313" key="5">
    <source>
        <dbReference type="EMBL" id="NIH66967.1"/>
    </source>
</evidence>
<dbReference type="PANTHER" id="PTHR43156:SF2">
    <property type="entry name" value="STAGE II SPORULATION PROTEIN E"/>
    <property type="match status" value="1"/>
</dbReference>
<reference evidence="4" key="1">
    <citation type="journal article" date="2014" name="Int. J. Syst. Evol. Microbiol.">
        <title>Complete genome of a new Firmicutes species belonging to the dominant human colonic microbiota ('Ruminococcus bicirculans') reveals two chromosomes and a selective capacity to utilize plant glucans.</title>
        <authorList>
            <consortium name="NISC Comparative Sequencing Program"/>
            <person name="Wegmann U."/>
            <person name="Louis P."/>
            <person name="Goesmann A."/>
            <person name="Henrissat B."/>
            <person name="Duncan S.H."/>
            <person name="Flint H.J."/>
        </authorList>
    </citation>
    <scope>NUCLEOTIDE SEQUENCE</scope>
    <source>
        <strain evidence="4">CGMCC 4.5581</strain>
    </source>
</reference>
<protein>
    <recommendedName>
        <fullName evidence="3">PPM-type phosphatase domain-containing protein</fullName>
    </recommendedName>
</protein>
<reference evidence="7" key="2">
    <citation type="journal article" date="2019" name="Int. J. Syst. Evol. Microbiol.">
        <title>The Global Catalogue of Microorganisms (GCM) 10K type strain sequencing project: providing services to taxonomists for standard genome sequencing and annotation.</title>
        <authorList>
            <consortium name="The Broad Institute Genomics Platform"/>
            <consortium name="The Broad Institute Genome Sequencing Center for Infectious Disease"/>
            <person name="Wu L."/>
            <person name="Ma J."/>
        </authorList>
    </citation>
    <scope>NUCLEOTIDE SEQUENCE [LARGE SCALE GENOMIC DNA]</scope>
    <source>
        <strain evidence="7">CGMCC 4.5581</strain>
    </source>
</reference>
<name>A0A846LHA8_9ACTN</name>
<dbReference type="Proteomes" id="UP000552836">
    <property type="component" value="Unassembled WGS sequence"/>
</dbReference>
<dbReference type="GO" id="GO:0016791">
    <property type="term" value="F:phosphatase activity"/>
    <property type="evidence" value="ECO:0007669"/>
    <property type="project" value="TreeGrafter"/>
</dbReference>
<dbReference type="SUPFAM" id="SSF81606">
    <property type="entry name" value="PP2C-like"/>
    <property type="match status" value="1"/>
</dbReference>
<dbReference type="EMBL" id="JAAMPA010000001">
    <property type="protein sequence ID" value="NIH66967.1"/>
    <property type="molecule type" value="Genomic_DNA"/>
</dbReference>
<evidence type="ECO:0000313" key="6">
    <source>
        <dbReference type="Proteomes" id="UP000552836"/>
    </source>
</evidence>
<dbReference type="InterPro" id="IPR036457">
    <property type="entry name" value="PPM-type-like_dom_sf"/>
</dbReference>
<feature type="compositionally biased region" description="Basic and acidic residues" evidence="2">
    <location>
        <begin position="10"/>
        <end position="27"/>
    </location>
</feature>
<evidence type="ECO:0000313" key="7">
    <source>
        <dbReference type="Proteomes" id="UP000648663"/>
    </source>
</evidence>
<dbReference type="Gene3D" id="3.60.40.10">
    <property type="entry name" value="PPM-type phosphatase domain"/>
    <property type="match status" value="1"/>
</dbReference>
<organism evidence="5 6">
    <name type="scientific">Modestobacter marinus</name>
    <dbReference type="NCBI Taxonomy" id="477641"/>
    <lineage>
        <taxon>Bacteria</taxon>
        <taxon>Bacillati</taxon>
        <taxon>Actinomycetota</taxon>
        <taxon>Actinomycetes</taxon>
        <taxon>Geodermatophilales</taxon>
        <taxon>Geodermatophilaceae</taxon>
        <taxon>Modestobacter</taxon>
    </lineage>
</organism>
<dbReference type="RefSeq" id="WP_166754469.1">
    <property type="nucleotide sequence ID" value="NZ_BAABJU010000001.1"/>
</dbReference>
<evidence type="ECO:0000313" key="4">
    <source>
        <dbReference type="EMBL" id="GGL50775.1"/>
    </source>
</evidence>
<dbReference type="InterPro" id="IPR052016">
    <property type="entry name" value="Bact_Sigma-Reg"/>
</dbReference>
<dbReference type="Pfam" id="PF07228">
    <property type="entry name" value="SpoIIE"/>
    <property type="match status" value="1"/>
</dbReference>
<dbReference type="Proteomes" id="UP000648663">
    <property type="component" value="Unassembled WGS sequence"/>
</dbReference>
<evidence type="ECO:0000256" key="2">
    <source>
        <dbReference type="SAM" id="MobiDB-lite"/>
    </source>
</evidence>
<comment type="caution">
    <text evidence="5">The sequence shown here is derived from an EMBL/GenBank/DDBJ whole genome shotgun (WGS) entry which is preliminary data.</text>
</comment>
<dbReference type="PANTHER" id="PTHR43156">
    <property type="entry name" value="STAGE II SPORULATION PROTEIN E-RELATED"/>
    <property type="match status" value="1"/>
</dbReference>